<evidence type="ECO:0000313" key="2">
    <source>
        <dbReference type="Proteomes" id="UP000310200"/>
    </source>
</evidence>
<organism evidence="1 2">
    <name type="scientific">Temnothorax longispinosus</name>
    <dbReference type="NCBI Taxonomy" id="300112"/>
    <lineage>
        <taxon>Eukaryota</taxon>
        <taxon>Metazoa</taxon>
        <taxon>Ecdysozoa</taxon>
        <taxon>Arthropoda</taxon>
        <taxon>Hexapoda</taxon>
        <taxon>Insecta</taxon>
        <taxon>Pterygota</taxon>
        <taxon>Neoptera</taxon>
        <taxon>Endopterygota</taxon>
        <taxon>Hymenoptera</taxon>
        <taxon>Apocrita</taxon>
        <taxon>Aculeata</taxon>
        <taxon>Formicoidea</taxon>
        <taxon>Formicidae</taxon>
        <taxon>Myrmicinae</taxon>
        <taxon>Temnothorax</taxon>
    </lineage>
</organism>
<proteinExistence type="predicted"/>
<dbReference type="Proteomes" id="UP000310200">
    <property type="component" value="Unassembled WGS sequence"/>
</dbReference>
<dbReference type="EMBL" id="QBLH01000142">
    <property type="protein sequence ID" value="TGZ57506.1"/>
    <property type="molecule type" value="Genomic_DNA"/>
</dbReference>
<evidence type="ECO:0000313" key="1">
    <source>
        <dbReference type="EMBL" id="TGZ57506.1"/>
    </source>
</evidence>
<reference evidence="1 2" key="1">
    <citation type="journal article" date="2019" name="Philos. Trans. R. Soc. Lond., B, Biol. Sci.">
        <title>Ant behaviour and brain gene expression of defending hosts depend on the ecological success of the intruding social parasite.</title>
        <authorList>
            <person name="Kaur R."/>
            <person name="Stoldt M."/>
            <person name="Jongepier E."/>
            <person name="Feldmeyer B."/>
            <person name="Menzel F."/>
            <person name="Bornberg-Bauer E."/>
            <person name="Foitzik S."/>
        </authorList>
    </citation>
    <scope>NUCLEOTIDE SEQUENCE [LARGE SCALE GENOMIC DNA]</scope>
    <source>
        <tissue evidence="1">Whole body</tissue>
    </source>
</reference>
<accession>A0A4S2L5H1</accession>
<comment type="caution">
    <text evidence="1">The sequence shown here is derived from an EMBL/GenBank/DDBJ whole genome shotgun (WGS) entry which is preliminary data.</text>
</comment>
<gene>
    <name evidence="1" type="ORF">DBV15_02284</name>
</gene>
<name>A0A4S2L5H1_9HYME</name>
<keyword evidence="2" id="KW-1185">Reference proteome</keyword>
<protein>
    <submittedName>
        <fullName evidence="1">Uncharacterized protein</fullName>
    </submittedName>
</protein>
<sequence length="98" mass="10633">MHFPSVLLCEGAPAPFGVTATPNAESAEFSRECEIDGLLLPVDGGLKKESGRLRMRSGTCSGRFESGFRTVSKSAWRSDSEFWSTLTTGLLLDNWSTS</sequence>
<dbReference type="AlphaFoldDB" id="A0A4S2L5H1"/>